<keyword evidence="1" id="KW-1133">Transmembrane helix</keyword>
<accession>A0A840PQE2</accession>
<evidence type="ECO:0000313" key="2">
    <source>
        <dbReference type="EMBL" id="MBB5139991.1"/>
    </source>
</evidence>
<sequence>MPKPVAQFAWVVILILVVVIVLVRYGAVMSFTIG</sequence>
<dbReference type="EMBL" id="JACHGN010000035">
    <property type="protein sequence ID" value="MBB5139991.1"/>
    <property type="molecule type" value="Genomic_DNA"/>
</dbReference>
<name>A0A840PQE2_9ACTN</name>
<organism evidence="2 3">
    <name type="scientific">Thermocatellispora tengchongensis</name>
    <dbReference type="NCBI Taxonomy" id="1073253"/>
    <lineage>
        <taxon>Bacteria</taxon>
        <taxon>Bacillati</taxon>
        <taxon>Actinomycetota</taxon>
        <taxon>Actinomycetes</taxon>
        <taxon>Streptosporangiales</taxon>
        <taxon>Streptosporangiaceae</taxon>
        <taxon>Thermocatellispora</taxon>
    </lineage>
</organism>
<comment type="caution">
    <text evidence="2">The sequence shown here is derived from an EMBL/GenBank/DDBJ whole genome shotgun (WGS) entry which is preliminary data.</text>
</comment>
<evidence type="ECO:0000256" key="1">
    <source>
        <dbReference type="SAM" id="Phobius"/>
    </source>
</evidence>
<protein>
    <submittedName>
        <fullName evidence="2">Uncharacterized protein</fullName>
    </submittedName>
</protein>
<dbReference type="AlphaFoldDB" id="A0A840PQE2"/>
<evidence type="ECO:0000313" key="3">
    <source>
        <dbReference type="Proteomes" id="UP000578449"/>
    </source>
</evidence>
<gene>
    <name evidence="2" type="ORF">HNP84_009756</name>
</gene>
<reference evidence="2 3" key="1">
    <citation type="submission" date="2020-08" db="EMBL/GenBank/DDBJ databases">
        <title>Genomic Encyclopedia of Type Strains, Phase IV (KMG-IV): sequencing the most valuable type-strain genomes for metagenomic binning, comparative biology and taxonomic classification.</title>
        <authorList>
            <person name="Goeker M."/>
        </authorList>
    </citation>
    <scope>NUCLEOTIDE SEQUENCE [LARGE SCALE GENOMIC DNA]</scope>
    <source>
        <strain evidence="2 3">DSM 45615</strain>
    </source>
</reference>
<keyword evidence="1" id="KW-0472">Membrane</keyword>
<keyword evidence="3" id="KW-1185">Reference proteome</keyword>
<dbReference type="Proteomes" id="UP000578449">
    <property type="component" value="Unassembled WGS sequence"/>
</dbReference>
<proteinExistence type="predicted"/>
<keyword evidence="1" id="KW-0812">Transmembrane</keyword>
<feature type="transmembrane region" description="Helical" evidence="1">
    <location>
        <begin position="6"/>
        <end position="27"/>
    </location>
</feature>